<keyword evidence="8" id="KW-0547">Nucleotide-binding</keyword>
<dbReference type="InterPro" id="IPR004358">
    <property type="entry name" value="Sig_transdc_His_kin-like_C"/>
</dbReference>
<dbReference type="InterPro" id="IPR036890">
    <property type="entry name" value="HATPase_C_sf"/>
</dbReference>
<evidence type="ECO:0000256" key="5">
    <source>
        <dbReference type="ARBA" id="ARBA00022553"/>
    </source>
</evidence>
<dbReference type="Pfam" id="PF00672">
    <property type="entry name" value="HAMP"/>
    <property type="match status" value="1"/>
</dbReference>
<dbReference type="SMART" id="SM00388">
    <property type="entry name" value="HisKA"/>
    <property type="match status" value="1"/>
</dbReference>
<dbReference type="SUPFAM" id="SSF158472">
    <property type="entry name" value="HAMP domain-like"/>
    <property type="match status" value="1"/>
</dbReference>
<dbReference type="SUPFAM" id="SSF55874">
    <property type="entry name" value="ATPase domain of HSP90 chaperone/DNA topoisomerase II/histidine kinase"/>
    <property type="match status" value="1"/>
</dbReference>
<evidence type="ECO:0000256" key="1">
    <source>
        <dbReference type="ARBA" id="ARBA00000085"/>
    </source>
</evidence>
<keyword evidence="18" id="KW-1185">Reference proteome</keyword>
<dbReference type="Proteomes" id="UP000183047">
    <property type="component" value="Unassembled WGS sequence"/>
</dbReference>
<evidence type="ECO:0000256" key="11">
    <source>
        <dbReference type="ARBA" id="ARBA00022989"/>
    </source>
</evidence>
<feature type="domain" description="Histidine kinase" evidence="15">
    <location>
        <begin position="143"/>
        <end position="350"/>
    </location>
</feature>
<dbReference type="SMART" id="SM00304">
    <property type="entry name" value="HAMP"/>
    <property type="match status" value="1"/>
</dbReference>
<feature type="domain" description="HAMP" evidence="16">
    <location>
        <begin position="76"/>
        <end position="128"/>
    </location>
</feature>
<keyword evidence="10" id="KW-0067">ATP-binding</keyword>
<dbReference type="AlphaFoldDB" id="A0A1G5GIY3"/>
<dbReference type="SUPFAM" id="SSF47384">
    <property type="entry name" value="Homodimeric domain of signal transducing histidine kinase"/>
    <property type="match status" value="1"/>
</dbReference>
<evidence type="ECO:0000256" key="9">
    <source>
        <dbReference type="ARBA" id="ARBA00022777"/>
    </source>
</evidence>
<feature type="transmembrane region" description="Helical" evidence="14">
    <location>
        <begin position="12"/>
        <end position="31"/>
    </location>
</feature>
<dbReference type="CDD" id="cd06225">
    <property type="entry name" value="HAMP"/>
    <property type="match status" value="1"/>
</dbReference>
<protein>
    <recommendedName>
        <fullName evidence="3">histidine kinase</fullName>
        <ecNumber evidence="3">2.7.13.3</ecNumber>
    </recommendedName>
</protein>
<evidence type="ECO:0000256" key="3">
    <source>
        <dbReference type="ARBA" id="ARBA00012438"/>
    </source>
</evidence>
<keyword evidence="7 14" id="KW-0812">Transmembrane</keyword>
<evidence type="ECO:0000256" key="12">
    <source>
        <dbReference type="ARBA" id="ARBA00023012"/>
    </source>
</evidence>
<dbReference type="PRINTS" id="PR00344">
    <property type="entry name" value="BCTRLSENSOR"/>
</dbReference>
<keyword evidence="12" id="KW-0902">Two-component regulatory system</keyword>
<dbReference type="OrthoDB" id="335833at2"/>
<evidence type="ECO:0000256" key="14">
    <source>
        <dbReference type="SAM" id="Phobius"/>
    </source>
</evidence>
<dbReference type="Gene3D" id="1.10.287.130">
    <property type="match status" value="1"/>
</dbReference>
<keyword evidence="5" id="KW-0597">Phosphoprotein</keyword>
<gene>
    <name evidence="17" type="ORF">SAMN02910451_02900</name>
</gene>
<dbReference type="Gene3D" id="3.30.565.10">
    <property type="entry name" value="Histidine kinase-like ATPase, C-terminal domain"/>
    <property type="match status" value="1"/>
</dbReference>
<dbReference type="Gene3D" id="6.10.340.10">
    <property type="match status" value="1"/>
</dbReference>
<dbReference type="InterPro" id="IPR003661">
    <property type="entry name" value="HisK_dim/P_dom"/>
</dbReference>
<evidence type="ECO:0000256" key="7">
    <source>
        <dbReference type="ARBA" id="ARBA00022692"/>
    </source>
</evidence>
<comment type="subcellular location">
    <subcellularLocation>
        <location evidence="2">Cell membrane</location>
        <topology evidence="2">Multi-pass membrane protein</topology>
    </subcellularLocation>
</comment>
<keyword evidence="13 14" id="KW-0472">Membrane</keyword>
<dbReference type="SMART" id="SM00387">
    <property type="entry name" value="HATPase_c"/>
    <property type="match status" value="1"/>
</dbReference>
<dbReference type="InterPro" id="IPR050398">
    <property type="entry name" value="HssS/ArlS-like"/>
</dbReference>
<dbReference type="PROSITE" id="PS50109">
    <property type="entry name" value="HIS_KIN"/>
    <property type="match status" value="1"/>
</dbReference>
<keyword evidence="4" id="KW-1003">Cell membrane</keyword>
<evidence type="ECO:0000259" key="15">
    <source>
        <dbReference type="PROSITE" id="PS50109"/>
    </source>
</evidence>
<dbReference type="PROSITE" id="PS50885">
    <property type="entry name" value="HAMP"/>
    <property type="match status" value="1"/>
</dbReference>
<dbReference type="InterPro" id="IPR005467">
    <property type="entry name" value="His_kinase_dom"/>
</dbReference>
<evidence type="ECO:0000256" key="6">
    <source>
        <dbReference type="ARBA" id="ARBA00022679"/>
    </source>
</evidence>
<evidence type="ECO:0000256" key="13">
    <source>
        <dbReference type="ARBA" id="ARBA00023136"/>
    </source>
</evidence>
<dbReference type="GO" id="GO:0005886">
    <property type="term" value="C:plasma membrane"/>
    <property type="evidence" value="ECO:0007669"/>
    <property type="project" value="UniProtKB-SubCell"/>
</dbReference>
<dbReference type="PANTHER" id="PTHR45528">
    <property type="entry name" value="SENSOR HISTIDINE KINASE CPXA"/>
    <property type="match status" value="1"/>
</dbReference>
<accession>A0A1G5GIY3</accession>
<comment type="catalytic activity">
    <reaction evidence="1">
        <text>ATP + protein L-histidine = ADP + protein N-phospho-L-histidine.</text>
        <dbReference type="EC" id="2.7.13.3"/>
    </reaction>
</comment>
<evidence type="ECO:0000313" key="17">
    <source>
        <dbReference type="EMBL" id="SCY51532.1"/>
    </source>
</evidence>
<name>A0A1G5GIY3_9FIRM</name>
<dbReference type="Pfam" id="PF02518">
    <property type="entry name" value="HATPase_c"/>
    <property type="match status" value="1"/>
</dbReference>
<dbReference type="InterPro" id="IPR036097">
    <property type="entry name" value="HisK_dim/P_sf"/>
</dbReference>
<dbReference type="InterPro" id="IPR003660">
    <property type="entry name" value="HAMP_dom"/>
</dbReference>
<evidence type="ECO:0000256" key="8">
    <source>
        <dbReference type="ARBA" id="ARBA00022741"/>
    </source>
</evidence>
<evidence type="ECO:0000256" key="10">
    <source>
        <dbReference type="ARBA" id="ARBA00022840"/>
    </source>
</evidence>
<keyword evidence="9 17" id="KW-0418">Kinase</keyword>
<evidence type="ECO:0000256" key="4">
    <source>
        <dbReference type="ARBA" id="ARBA00022475"/>
    </source>
</evidence>
<sequence length="350" mass="39468">MKKEYSRKLQAFLRFLIAIVILLMLLFDGISDFIKGFIEGWSGKEGLGDGGNIQITVVSVVFILIIFGVISHIAKKYISEPARRIADSMNKVSGGNLDVRLETKDSFEFGEMEEAFNNMVAGLKEAQTLREKNDEHNRQLYAGIAHDLKTPMTMVMGYAKLLKKEDISDEELKRCLTVIEQQIEAANVQLEDMLEYSKFGSASYKIIPEEGNIAALLRGILADMFYKFEEKKLVLNLEIPDTVICKYDHSQMRRVFSNLINNAVRHNPENTTIKVTMTEKRSGVEVVVADNGPFLDEELKAHIFEPYMKGKNGGSGLGLSVAKKIMELHGGMLEYMEDAESEFKRFVVSV</sequence>
<evidence type="ECO:0000259" key="16">
    <source>
        <dbReference type="PROSITE" id="PS50885"/>
    </source>
</evidence>
<dbReference type="EMBL" id="FMUR01000021">
    <property type="protein sequence ID" value="SCY51532.1"/>
    <property type="molecule type" value="Genomic_DNA"/>
</dbReference>
<dbReference type="RefSeq" id="WP_074463289.1">
    <property type="nucleotide sequence ID" value="NZ_FMUR01000021.1"/>
</dbReference>
<feature type="transmembrane region" description="Helical" evidence="14">
    <location>
        <begin position="51"/>
        <end position="74"/>
    </location>
</feature>
<dbReference type="GO" id="GO:0005524">
    <property type="term" value="F:ATP binding"/>
    <property type="evidence" value="ECO:0007669"/>
    <property type="project" value="UniProtKB-KW"/>
</dbReference>
<organism evidence="17 18">
    <name type="scientific">Butyrivibrio hungatei</name>
    <dbReference type="NCBI Taxonomy" id="185008"/>
    <lineage>
        <taxon>Bacteria</taxon>
        <taxon>Bacillati</taxon>
        <taxon>Bacillota</taxon>
        <taxon>Clostridia</taxon>
        <taxon>Lachnospirales</taxon>
        <taxon>Lachnospiraceae</taxon>
        <taxon>Butyrivibrio</taxon>
    </lineage>
</organism>
<proteinExistence type="predicted"/>
<dbReference type="GO" id="GO:0000155">
    <property type="term" value="F:phosphorelay sensor kinase activity"/>
    <property type="evidence" value="ECO:0007669"/>
    <property type="project" value="InterPro"/>
</dbReference>
<dbReference type="InterPro" id="IPR003594">
    <property type="entry name" value="HATPase_dom"/>
</dbReference>
<dbReference type="CDD" id="cd00082">
    <property type="entry name" value="HisKA"/>
    <property type="match status" value="1"/>
</dbReference>
<evidence type="ECO:0000313" key="18">
    <source>
        <dbReference type="Proteomes" id="UP000183047"/>
    </source>
</evidence>
<dbReference type="CDD" id="cd00075">
    <property type="entry name" value="HATPase"/>
    <property type="match status" value="1"/>
</dbReference>
<keyword evidence="6" id="KW-0808">Transferase</keyword>
<reference evidence="18" key="1">
    <citation type="submission" date="2016-10" db="EMBL/GenBank/DDBJ databases">
        <authorList>
            <person name="Varghese N."/>
            <person name="Submissions S."/>
        </authorList>
    </citation>
    <scope>NUCLEOTIDE SEQUENCE [LARGE SCALE GENOMIC DNA]</scope>
    <source>
        <strain evidence="18">XBD2006</strain>
    </source>
</reference>
<dbReference type="Pfam" id="PF00512">
    <property type="entry name" value="HisKA"/>
    <property type="match status" value="1"/>
</dbReference>
<dbReference type="EC" id="2.7.13.3" evidence="3"/>
<keyword evidence="11 14" id="KW-1133">Transmembrane helix</keyword>
<dbReference type="PANTHER" id="PTHR45528:SF1">
    <property type="entry name" value="SENSOR HISTIDINE KINASE CPXA"/>
    <property type="match status" value="1"/>
</dbReference>
<evidence type="ECO:0000256" key="2">
    <source>
        <dbReference type="ARBA" id="ARBA00004651"/>
    </source>
</evidence>